<keyword evidence="6" id="KW-1185">Reference proteome</keyword>
<dbReference type="GO" id="GO:0016020">
    <property type="term" value="C:membrane"/>
    <property type="evidence" value="ECO:0007669"/>
    <property type="project" value="TreeGrafter"/>
</dbReference>
<dbReference type="InterPro" id="IPR009010">
    <property type="entry name" value="Asp_de-COase-like_dom_sf"/>
</dbReference>
<dbReference type="Gene3D" id="3.40.50.740">
    <property type="match status" value="1"/>
</dbReference>
<evidence type="ECO:0000256" key="1">
    <source>
        <dbReference type="ARBA" id="ARBA00022723"/>
    </source>
</evidence>
<evidence type="ECO:0000313" key="6">
    <source>
        <dbReference type="Proteomes" id="UP000076079"/>
    </source>
</evidence>
<dbReference type="PANTHER" id="PTHR43105:SF4">
    <property type="entry name" value="PROTEIN YDEP"/>
    <property type="match status" value="1"/>
</dbReference>
<dbReference type="SUPFAM" id="SSF53706">
    <property type="entry name" value="Formate dehydrogenase/DMSO reductase, domains 1-3"/>
    <property type="match status" value="1"/>
</dbReference>
<dbReference type="EC" id="1.17.99.7" evidence="5"/>
<accession>A0A143PH00</accession>
<reference evidence="5 6" key="1">
    <citation type="journal article" date="2016" name="Genome Announc.">
        <title>First Complete Genome Sequence of a Subdivision 6 Acidobacterium Strain.</title>
        <authorList>
            <person name="Huang S."/>
            <person name="Vieira S."/>
            <person name="Bunk B."/>
            <person name="Riedel T."/>
            <person name="Sproer C."/>
            <person name="Overmann J."/>
        </authorList>
    </citation>
    <scope>NUCLEOTIDE SEQUENCE [LARGE SCALE GENOMIC DNA]</scope>
    <source>
        <strain evidence="6">DSM 100886 HEG_-6_39</strain>
    </source>
</reference>
<organism evidence="5 6">
    <name type="scientific">Luteitalea pratensis</name>
    <dbReference type="NCBI Taxonomy" id="1855912"/>
    <lineage>
        <taxon>Bacteria</taxon>
        <taxon>Pseudomonadati</taxon>
        <taxon>Acidobacteriota</taxon>
        <taxon>Vicinamibacteria</taxon>
        <taxon>Vicinamibacterales</taxon>
        <taxon>Vicinamibacteraceae</taxon>
        <taxon>Luteitalea</taxon>
    </lineage>
</organism>
<dbReference type="PIRSF" id="PIRSF000144">
    <property type="entry name" value="CbbBc"/>
    <property type="match status" value="1"/>
</dbReference>
<dbReference type="InterPro" id="IPR050123">
    <property type="entry name" value="Prok_molybdopt-oxidoreductase"/>
</dbReference>
<keyword evidence="2" id="KW-0408">Iron</keyword>
<protein>
    <submittedName>
        <fullName evidence="5">Formate dehydrogenase H</fullName>
        <ecNumber evidence="5">1.17.99.7</ecNumber>
    </submittedName>
</protein>
<dbReference type="OrthoDB" id="9805142at2"/>
<evidence type="ECO:0000313" key="5">
    <source>
        <dbReference type="EMBL" id="AMY07862.1"/>
    </source>
</evidence>
<dbReference type="GO" id="GO:0051539">
    <property type="term" value="F:4 iron, 4 sulfur cluster binding"/>
    <property type="evidence" value="ECO:0007669"/>
    <property type="project" value="InterPro"/>
</dbReference>
<dbReference type="RefSeq" id="WP_110169762.1">
    <property type="nucleotide sequence ID" value="NZ_CP015136.1"/>
</dbReference>
<keyword evidence="5" id="KW-0560">Oxidoreductase</keyword>
<dbReference type="KEGG" id="abac:LuPra_01045"/>
<name>A0A143PH00_LUTPR</name>
<dbReference type="GO" id="GO:0030151">
    <property type="term" value="F:molybdenum ion binding"/>
    <property type="evidence" value="ECO:0007669"/>
    <property type="project" value="InterPro"/>
</dbReference>
<dbReference type="NCBIfam" id="TIGR01701">
    <property type="entry name" value="Fdhalpha-like"/>
    <property type="match status" value="1"/>
</dbReference>
<dbReference type="Gene3D" id="3.40.228.10">
    <property type="entry name" value="Dimethylsulfoxide Reductase, domain 2"/>
    <property type="match status" value="1"/>
</dbReference>
<sequence>MALFGLDQQKPRHFRDMFQIAWENRDELPFAWRILRDGVCDGCALGTSGLKDWTLQGTHLCMVRLELLRLNTAPALDPAVLADVSSLTSTSSAGLRALGRLPEPLLRRTGDRGFRHVTWDEALDRLAAELRTVDPARAAVFMTSRGITNEVYYAAQKAARALGTNHVDNAARLCHAASTVAMKAALGYGASTCSYTDWLGADLIVFFGSNVANNQPVTTKYLHYAKQRGAQVAVVNTYREPGLARYWVPSIASSAVFGTTIADHWFDVHTGGDLAFLVGVLRALIEAGGVDEAFVRDRTTGFAEASARALGSDWATIERESGATRERIEAFARLLMNRPNAILVWSMGLTQHAHGVQTVSALMNVGLARALPGYPKRGLVPIRGHSGVQGGAEMGCVPTVDAATAARWSEVWGFDLPATPGWTTSEMIDHAADGEIDLFWIVGGNFLETLPDEGRTRRALRRPRLRVHQDIVLSSAMLAETDGDVLILPATTRYESPGGGTETSTERRVIYSPEIAGRRIGSARPEWQVFGEAMARAFPDRADRVRFPTAAAIRSEIARAIPLYAGIERLSAKGDQFQWGGPILYADGHFATADRKAHFAAIDTVRPAHAAVMALEGAADPARTFRVSTRRGKQFNSMIQREVDPLTGARRDDILISREDLERLALAEGTSVVLWGGAGAYRGHLKASPITPGNLEVHWPEGNVLLAAAAIDHASMEPDYNAVVTLDATSAADGS</sequence>
<dbReference type="AlphaFoldDB" id="A0A143PH00"/>
<proteinExistence type="predicted"/>
<gene>
    <name evidence="5" type="primary">fdhF</name>
    <name evidence="5" type="ORF">LuPra_01045</name>
</gene>
<reference evidence="6" key="2">
    <citation type="submission" date="2016-04" db="EMBL/GenBank/DDBJ databases">
        <title>First Complete Genome Sequence of a Subdivision 6 Acidobacterium.</title>
        <authorList>
            <person name="Huang S."/>
            <person name="Vieira S."/>
            <person name="Bunk B."/>
            <person name="Riedel T."/>
            <person name="Sproeer C."/>
            <person name="Overmann J."/>
        </authorList>
    </citation>
    <scope>NUCLEOTIDE SEQUENCE [LARGE SCALE GENOMIC DNA]</scope>
    <source>
        <strain evidence="6">DSM 100886 HEG_-6_39</strain>
    </source>
</reference>
<dbReference type="GO" id="GO:0008863">
    <property type="term" value="F:formate dehydrogenase (NAD+) activity"/>
    <property type="evidence" value="ECO:0007669"/>
    <property type="project" value="InterPro"/>
</dbReference>
<dbReference type="EMBL" id="CP015136">
    <property type="protein sequence ID" value="AMY07862.1"/>
    <property type="molecule type" value="Genomic_DNA"/>
</dbReference>
<dbReference type="PATRIC" id="fig|1813736.3.peg.1091"/>
<evidence type="ECO:0000259" key="4">
    <source>
        <dbReference type="Pfam" id="PF00384"/>
    </source>
</evidence>
<dbReference type="SUPFAM" id="SSF50692">
    <property type="entry name" value="ADC-like"/>
    <property type="match status" value="1"/>
</dbReference>
<dbReference type="PANTHER" id="PTHR43105">
    <property type="entry name" value="RESPIRATORY NITRATE REDUCTASE"/>
    <property type="match status" value="1"/>
</dbReference>
<keyword evidence="3" id="KW-0411">Iron-sulfur</keyword>
<dbReference type="InterPro" id="IPR006656">
    <property type="entry name" value="Mopterin_OxRdtase"/>
</dbReference>
<dbReference type="InterPro" id="IPR010046">
    <property type="entry name" value="Mopterin_OxRdtse_a_bac"/>
</dbReference>
<dbReference type="Pfam" id="PF00384">
    <property type="entry name" value="Molybdopterin"/>
    <property type="match status" value="1"/>
</dbReference>
<keyword evidence="1" id="KW-0479">Metal-binding</keyword>
<feature type="domain" description="Molybdopterin oxidoreductase" evidence="4">
    <location>
        <begin position="100"/>
        <end position="532"/>
    </location>
</feature>
<dbReference type="Proteomes" id="UP000076079">
    <property type="component" value="Chromosome"/>
</dbReference>
<evidence type="ECO:0000256" key="3">
    <source>
        <dbReference type="ARBA" id="ARBA00023014"/>
    </source>
</evidence>
<dbReference type="STRING" id="1855912.LuPra_01045"/>
<evidence type="ECO:0000256" key="2">
    <source>
        <dbReference type="ARBA" id="ARBA00023004"/>
    </source>
</evidence>